<gene>
    <name evidence="1" type="ORF">NE237_029637</name>
</gene>
<dbReference type="Proteomes" id="UP001141806">
    <property type="component" value="Unassembled WGS sequence"/>
</dbReference>
<accession>A0A9Q0JW93</accession>
<organism evidence="1 2">
    <name type="scientific">Protea cynaroides</name>
    <dbReference type="NCBI Taxonomy" id="273540"/>
    <lineage>
        <taxon>Eukaryota</taxon>
        <taxon>Viridiplantae</taxon>
        <taxon>Streptophyta</taxon>
        <taxon>Embryophyta</taxon>
        <taxon>Tracheophyta</taxon>
        <taxon>Spermatophyta</taxon>
        <taxon>Magnoliopsida</taxon>
        <taxon>Proteales</taxon>
        <taxon>Proteaceae</taxon>
        <taxon>Protea</taxon>
    </lineage>
</organism>
<evidence type="ECO:0000313" key="2">
    <source>
        <dbReference type="Proteomes" id="UP001141806"/>
    </source>
</evidence>
<name>A0A9Q0JW93_9MAGN</name>
<proteinExistence type="predicted"/>
<protein>
    <submittedName>
        <fullName evidence="1">Uncharacterized protein</fullName>
    </submittedName>
</protein>
<comment type="caution">
    <text evidence="1">The sequence shown here is derived from an EMBL/GenBank/DDBJ whole genome shotgun (WGS) entry which is preliminary data.</text>
</comment>
<reference evidence="1" key="1">
    <citation type="journal article" date="2023" name="Plant J.">
        <title>The genome of the king protea, Protea cynaroides.</title>
        <authorList>
            <person name="Chang J."/>
            <person name="Duong T.A."/>
            <person name="Schoeman C."/>
            <person name="Ma X."/>
            <person name="Roodt D."/>
            <person name="Barker N."/>
            <person name="Li Z."/>
            <person name="Van de Peer Y."/>
            <person name="Mizrachi E."/>
        </authorList>
    </citation>
    <scope>NUCLEOTIDE SEQUENCE</scope>
    <source>
        <tissue evidence="1">Young leaves</tissue>
    </source>
</reference>
<dbReference type="OrthoDB" id="1938484at2759"/>
<evidence type="ECO:0000313" key="1">
    <source>
        <dbReference type="EMBL" id="KAJ4952805.1"/>
    </source>
</evidence>
<dbReference type="EMBL" id="JAMYWD010000012">
    <property type="protein sequence ID" value="KAJ4952805.1"/>
    <property type="molecule type" value="Genomic_DNA"/>
</dbReference>
<keyword evidence="2" id="KW-1185">Reference proteome</keyword>
<sequence>MSGLLNLELNGSSSNLPDTVGRPSGSSFFVQSASLILYIITSVSRASSHGHSSVTNKGRLGVAPISGNTGPQITSLMGNIVGAGNMARSLSSGGGLFIPGLASRLNLTGNCGSGSLSVLGLNRLMGGMLPKDYSLDLPQKELNDSARSMMLSQHFPMGRSSGFSLGGFYSFHRRHQQQ</sequence>
<dbReference type="AlphaFoldDB" id="A0A9Q0JW93"/>